<evidence type="ECO:0000256" key="5">
    <source>
        <dbReference type="ARBA" id="ARBA00022801"/>
    </source>
</evidence>
<dbReference type="HAMAP" id="MF_00754">
    <property type="entry name" value="RNase_P_1"/>
    <property type="match status" value="1"/>
</dbReference>
<keyword evidence="4 6" id="KW-0255">Endonuclease</keyword>
<keyword evidence="8" id="KW-1185">Reference proteome</keyword>
<comment type="catalytic activity">
    <reaction evidence="6">
        <text>Endonucleolytic cleavage of RNA, removing 5'-extranucleotides from tRNA precursor.</text>
        <dbReference type="EC" id="3.1.26.5"/>
    </reaction>
</comment>
<dbReference type="AlphaFoldDB" id="A0A1W6K070"/>
<dbReference type="InterPro" id="IPR002730">
    <property type="entry name" value="Rpp29/RNP1"/>
</dbReference>
<dbReference type="Gene3D" id="2.30.30.210">
    <property type="entry name" value="Ribonuclease P/MRP, subunit p29"/>
    <property type="match status" value="1"/>
</dbReference>
<comment type="function">
    <text evidence="6">Part of ribonuclease P, a protein complex that generates mature tRNA molecules by cleaving their 5'-ends.</text>
</comment>
<comment type="subunit">
    <text evidence="6">Consists of a catalytic RNA component and at least 4-5 protein subunits.</text>
</comment>
<keyword evidence="3 6" id="KW-0540">Nuclease</keyword>
<evidence type="ECO:0000256" key="1">
    <source>
        <dbReference type="ARBA" id="ARBA00022490"/>
    </source>
</evidence>
<evidence type="ECO:0000256" key="3">
    <source>
        <dbReference type="ARBA" id="ARBA00022722"/>
    </source>
</evidence>
<dbReference type="GO" id="GO:0030677">
    <property type="term" value="C:ribonuclease P complex"/>
    <property type="evidence" value="ECO:0007669"/>
    <property type="project" value="UniProtKB-UniRule"/>
</dbReference>
<dbReference type="InterPro" id="IPR023534">
    <property type="entry name" value="Rof/RNase_P-like"/>
</dbReference>
<dbReference type="Proteomes" id="UP000193404">
    <property type="component" value="Chromosome"/>
</dbReference>
<gene>
    <name evidence="6" type="primary">rnp1</name>
    <name evidence="7" type="ORF">B6F84_07765</name>
</gene>
<sequence length="85" mass="9894">MIFDLIGYNIRVLFHSNTNFIGLKGKVIYETTKFLYIRVNSKVVKIYKADGIYEIDFKATSKIMVGYMLVGNPIKRIKKKVKLDE</sequence>
<dbReference type="GO" id="GO:0004526">
    <property type="term" value="F:ribonuclease P activity"/>
    <property type="evidence" value="ECO:0007669"/>
    <property type="project" value="UniProtKB-UniRule"/>
</dbReference>
<dbReference type="STRING" id="282676.B6F84_07765"/>
<keyword evidence="2 6" id="KW-0819">tRNA processing</keyword>
<dbReference type="EMBL" id="CP020477">
    <property type="protein sequence ID" value="ARM75933.1"/>
    <property type="molecule type" value="Genomic_DNA"/>
</dbReference>
<accession>A0A1W6K070</accession>
<dbReference type="GO" id="GO:0003723">
    <property type="term" value="F:RNA binding"/>
    <property type="evidence" value="ECO:0007669"/>
    <property type="project" value="InterPro"/>
</dbReference>
<proteinExistence type="inferred from homology"/>
<dbReference type="SUPFAM" id="SSF101744">
    <property type="entry name" value="Rof/RNase P subunit-like"/>
    <property type="match status" value="1"/>
</dbReference>
<evidence type="ECO:0000256" key="2">
    <source>
        <dbReference type="ARBA" id="ARBA00022694"/>
    </source>
</evidence>
<dbReference type="InterPro" id="IPR036980">
    <property type="entry name" value="RNase_P/MRP_Rpp29_sf"/>
</dbReference>
<evidence type="ECO:0000313" key="7">
    <source>
        <dbReference type="EMBL" id="ARM75933.1"/>
    </source>
</evidence>
<dbReference type="Pfam" id="PF01868">
    <property type="entry name" value="RNase_P-MRP_p29"/>
    <property type="match status" value="1"/>
</dbReference>
<dbReference type="KEGG" id="aman:B6F84_07765"/>
<dbReference type="GO" id="GO:0001682">
    <property type="term" value="P:tRNA 5'-leader removal"/>
    <property type="evidence" value="ECO:0007669"/>
    <property type="project" value="UniProtKB-UniRule"/>
</dbReference>
<dbReference type="InterPro" id="IPR023538">
    <property type="entry name" value="RNP1"/>
</dbReference>
<keyword evidence="1 6" id="KW-0963">Cytoplasm</keyword>
<comment type="subcellular location">
    <subcellularLocation>
        <location evidence="6">Cytoplasm</location>
    </subcellularLocation>
</comment>
<dbReference type="OrthoDB" id="39019at2157"/>
<organism evidence="7 8">
    <name type="scientific">Acidianus manzaensis</name>
    <dbReference type="NCBI Taxonomy" id="282676"/>
    <lineage>
        <taxon>Archaea</taxon>
        <taxon>Thermoproteota</taxon>
        <taxon>Thermoprotei</taxon>
        <taxon>Sulfolobales</taxon>
        <taxon>Sulfolobaceae</taxon>
        <taxon>Acidianus</taxon>
    </lineage>
</organism>
<keyword evidence="5 6" id="KW-0378">Hydrolase</keyword>
<dbReference type="RefSeq" id="WP_148691712.1">
    <property type="nucleotide sequence ID" value="NZ_CP020477.1"/>
</dbReference>
<evidence type="ECO:0000256" key="4">
    <source>
        <dbReference type="ARBA" id="ARBA00022759"/>
    </source>
</evidence>
<evidence type="ECO:0000313" key="8">
    <source>
        <dbReference type="Proteomes" id="UP000193404"/>
    </source>
</evidence>
<protein>
    <recommendedName>
        <fullName evidence="6">Ribonuclease P protein component 1</fullName>
        <shortName evidence="6">RNase P component 1</shortName>
        <ecNumber evidence="6">3.1.26.5</ecNumber>
    </recommendedName>
    <alternativeName>
        <fullName evidence="6">Rpp29</fullName>
    </alternativeName>
</protein>
<dbReference type="GeneID" id="41590805"/>
<name>A0A1W6K070_9CREN</name>
<dbReference type="SMART" id="SM00538">
    <property type="entry name" value="POP4"/>
    <property type="match status" value="1"/>
</dbReference>
<comment type="similarity">
    <text evidence="6">Belongs to the eukaryotic/archaeal RNase P protein component 1 family.</text>
</comment>
<reference evidence="7 8" key="1">
    <citation type="submission" date="2017-03" db="EMBL/GenBank/DDBJ databases">
        <title>Sulfur activation and transportation mechanism of thermophilic Archaea Acidianus manzaensis YN-25.</title>
        <authorList>
            <person name="Ma Y."/>
            <person name="Yang Y."/>
            <person name="Xia J."/>
        </authorList>
    </citation>
    <scope>NUCLEOTIDE SEQUENCE [LARGE SCALE GENOMIC DNA]</scope>
    <source>
        <strain evidence="7 8">YN-25</strain>
    </source>
</reference>
<evidence type="ECO:0000256" key="6">
    <source>
        <dbReference type="HAMAP-Rule" id="MF_00754"/>
    </source>
</evidence>
<dbReference type="GO" id="GO:0005737">
    <property type="term" value="C:cytoplasm"/>
    <property type="evidence" value="ECO:0007669"/>
    <property type="project" value="UniProtKB-SubCell"/>
</dbReference>
<dbReference type="EC" id="3.1.26.5" evidence="6"/>